<evidence type="ECO:0000256" key="1">
    <source>
        <dbReference type="SAM" id="SignalP"/>
    </source>
</evidence>
<reference evidence="2" key="1">
    <citation type="submission" date="2014-03" db="EMBL/GenBank/DDBJ databases">
        <title>The sialotranscriptome of Amblyomma triste, Amblyomma parvum and Amblyomma cajennense ticks, uncovered by 454-based RNA-seq.</title>
        <authorList>
            <person name="Garcia G.R."/>
            <person name="Gardinassi L.G."/>
            <person name="Ribeiro J.M."/>
            <person name="Anatriello E."/>
            <person name="Ferreira B.R."/>
            <person name="Moreira H.N."/>
            <person name="Mafra C."/>
            <person name="Olegario M.M."/>
            <person name="Szabo P.J."/>
            <person name="Miranda-Santos I.K."/>
            <person name="Maruyama S.R."/>
        </authorList>
    </citation>
    <scope>NUCLEOTIDE SEQUENCE</scope>
    <source>
        <strain evidence="2">Uberlandia</strain>
        <tissue evidence="2">Salivary glands</tissue>
    </source>
</reference>
<accession>A0A023FU33</accession>
<feature type="non-terminal residue" evidence="2">
    <location>
        <position position="212"/>
    </location>
</feature>
<feature type="chain" id="PRO_5001515572" evidence="1">
    <location>
        <begin position="18"/>
        <end position="212"/>
    </location>
</feature>
<organism evidence="2">
    <name type="scientific">Amblyomma cajennense</name>
    <name type="common">Cayenne tick</name>
    <name type="synonym">Acarus cajennensis</name>
    <dbReference type="NCBI Taxonomy" id="34607"/>
    <lineage>
        <taxon>Eukaryota</taxon>
        <taxon>Metazoa</taxon>
        <taxon>Ecdysozoa</taxon>
        <taxon>Arthropoda</taxon>
        <taxon>Chelicerata</taxon>
        <taxon>Arachnida</taxon>
        <taxon>Acari</taxon>
        <taxon>Parasitiformes</taxon>
        <taxon>Ixodida</taxon>
        <taxon>Ixodoidea</taxon>
        <taxon>Ixodidae</taxon>
        <taxon>Amblyomminae</taxon>
        <taxon>Amblyomma</taxon>
    </lineage>
</organism>
<dbReference type="Gene3D" id="2.40.128.20">
    <property type="match status" value="1"/>
</dbReference>
<dbReference type="Pfam" id="PF02098">
    <property type="entry name" value="His_binding"/>
    <property type="match status" value="1"/>
</dbReference>
<name>A0A023FU33_AMBCJ</name>
<sequence length="212" mass="24041">MTIFRPILLLLQVGAFAQDAAENPWLSKRRDAFQYQDPTSWLSKSFILLKATQIAWHEYNSMCLQTEFIDQSDKGFHHKVYYSSITESRPERGTHGTYGEHQLDILIKVKKPASSQPKIKIKEQGKRASGTLPLSTDNAYPVLYADPGCIILGAFETSHGQPPCMMWVPVDSIEDTPRQCNFIFLALCGTPVLNVYTKEKDLCEGLRRLKES</sequence>
<dbReference type="GO" id="GO:0043176">
    <property type="term" value="F:amine binding"/>
    <property type="evidence" value="ECO:0007669"/>
    <property type="project" value="InterPro"/>
</dbReference>
<keyword evidence="1" id="KW-0732">Signal</keyword>
<dbReference type="InterPro" id="IPR012674">
    <property type="entry name" value="Calycin"/>
</dbReference>
<dbReference type="GO" id="GO:0030682">
    <property type="term" value="P:symbiont-mediated perturbation of host defenses"/>
    <property type="evidence" value="ECO:0007669"/>
    <property type="project" value="InterPro"/>
</dbReference>
<dbReference type="InterPro" id="IPR002970">
    <property type="entry name" value="Tick_his-bd"/>
</dbReference>
<protein>
    <submittedName>
        <fullName evidence="2">Putative secreted protein</fullName>
    </submittedName>
</protein>
<dbReference type="EMBL" id="GBBK01000249">
    <property type="protein sequence ID" value="JAC24233.1"/>
    <property type="molecule type" value="mRNA"/>
</dbReference>
<evidence type="ECO:0000313" key="2">
    <source>
        <dbReference type="EMBL" id="JAC24233.1"/>
    </source>
</evidence>
<proteinExistence type="evidence at transcript level"/>
<feature type="signal peptide" evidence="1">
    <location>
        <begin position="1"/>
        <end position="17"/>
    </location>
</feature>
<dbReference type="AlphaFoldDB" id="A0A023FU33"/>
<dbReference type="SUPFAM" id="SSF50814">
    <property type="entry name" value="Lipocalins"/>
    <property type="match status" value="1"/>
</dbReference>